<proteinExistence type="predicted"/>
<dbReference type="RefSeq" id="WP_216240315.1">
    <property type="nucleotide sequence ID" value="NZ_JABACJ020000004.1"/>
</dbReference>
<dbReference type="InterPro" id="IPR019554">
    <property type="entry name" value="Soluble_ligand-bd"/>
</dbReference>
<sequence>MKDRRVKGICNILCILLIAAFISGCAKEKAEDLTELELGVSGTDTAETKTQAEDSGKEKAAQGKRTAEGKAAEEDKRAGSTVFVYVCGAVKTPGVYELASDARVYEAISSAGGVRDDAAAEALNQARMVTDGERICIPTKEELEQGIVDSGELPQVTGTDAKDEGKININTADKEALKTLPGIGDAKADSIISYRESNGPFGTIEDLMNVEGIKEGVFHKIEDKITATS</sequence>
<dbReference type="PROSITE" id="PS51257">
    <property type="entry name" value="PROKAR_LIPOPROTEIN"/>
    <property type="match status" value="1"/>
</dbReference>
<keyword evidence="5" id="KW-1185">Reference proteome</keyword>
<accession>A0ABS6D206</accession>
<evidence type="ECO:0000259" key="3">
    <source>
        <dbReference type="Pfam" id="PF10531"/>
    </source>
</evidence>
<name>A0ABS6D206_9FIRM</name>
<dbReference type="Pfam" id="PF10531">
    <property type="entry name" value="SLBB"/>
    <property type="match status" value="1"/>
</dbReference>
<dbReference type="InterPro" id="IPR004509">
    <property type="entry name" value="Competence_ComEA_HhH"/>
</dbReference>
<dbReference type="Pfam" id="PF12836">
    <property type="entry name" value="HHH_3"/>
    <property type="match status" value="1"/>
</dbReference>
<reference evidence="4 5" key="1">
    <citation type="submission" date="2021-06" db="EMBL/GenBank/DDBJ databases">
        <title>Faecalicatena sp. nov. isolated from porcine feces.</title>
        <authorList>
            <person name="Oh B.S."/>
            <person name="Lee J.H."/>
        </authorList>
    </citation>
    <scope>NUCLEOTIDE SEQUENCE [LARGE SCALE GENOMIC DNA]</scope>
    <source>
        <strain evidence="4 5">AGMB00832</strain>
    </source>
</reference>
<feature type="region of interest" description="Disordered" evidence="1">
    <location>
        <begin position="44"/>
        <end position="73"/>
    </location>
</feature>
<feature type="chain" id="PRO_5046858772" evidence="2">
    <location>
        <begin position="27"/>
        <end position="229"/>
    </location>
</feature>
<evidence type="ECO:0000313" key="5">
    <source>
        <dbReference type="Proteomes" id="UP000723714"/>
    </source>
</evidence>
<dbReference type="PANTHER" id="PTHR21180:SF32">
    <property type="entry name" value="ENDONUCLEASE_EXONUCLEASE_PHOSPHATASE FAMILY DOMAIN-CONTAINING PROTEIN 1"/>
    <property type="match status" value="1"/>
</dbReference>
<dbReference type="NCBIfam" id="TIGR00426">
    <property type="entry name" value="competence protein ComEA helix-hairpin-helix repeat region"/>
    <property type="match status" value="1"/>
</dbReference>
<protein>
    <submittedName>
        <fullName evidence="4">ComEA family DNA-binding protein</fullName>
    </submittedName>
</protein>
<dbReference type="GO" id="GO:0003677">
    <property type="term" value="F:DNA binding"/>
    <property type="evidence" value="ECO:0007669"/>
    <property type="project" value="UniProtKB-KW"/>
</dbReference>
<comment type="caution">
    <text evidence="4">The sequence shown here is derived from an EMBL/GenBank/DDBJ whole genome shotgun (WGS) entry which is preliminary data.</text>
</comment>
<feature type="compositionally biased region" description="Basic and acidic residues" evidence="1">
    <location>
        <begin position="46"/>
        <end position="73"/>
    </location>
</feature>
<keyword evidence="2" id="KW-0732">Signal</keyword>
<dbReference type="InterPro" id="IPR051675">
    <property type="entry name" value="Endo/Exo/Phosphatase_dom_1"/>
</dbReference>
<dbReference type="EMBL" id="JABACJ020000004">
    <property type="protein sequence ID" value="MBU3875365.1"/>
    <property type="molecule type" value="Genomic_DNA"/>
</dbReference>
<evidence type="ECO:0000313" key="4">
    <source>
        <dbReference type="EMBL" id="MBU3875365.1"/>
    </source>
</evidence>
<keyword evidence="4" id="KW-0238">DNA-binding</keyword>
<organism evidence="4 5">
    <name type="scientific">Faecalicatena faecalis</name>
    <dbReference type="NCBI Taxonomy" id="2726362"/>
    <lineage>
        <taxon>Bacteria</taxon>
        <taxon>Bacillati</taxon>
        <taxon>Bacillota</taxon>
        <taxon>Clostridia</taxon>
        <taxon>Lachnospirales</taxon>
        <taxon>Lachnospiraceae</taxon>
        <taxon>Faecalicatena</taxon>
    </lineage>
</organism>
<dbReference type="Proteomes" id="UP000723714">
    <property type="component" value="Unassembled WGS sequence"/>
</dbReference>
<dbReference type="PANTHER" id="PTHR21180">
    <property type="entry name" value="ENDONUCLEASE/EXONUCLEASE/PHOSPHATASE FAMILY DOMAIN-CONTAINING PROTEIN 1"/>
    <property type="match status" value="1"/>
</dbReference>
<feature type="domain" description="Soluble ligand binding" evidence="3">
    <location>
        <begin position="84"/>
        <end position="135"/>
    </location>
</feature>
<gene>
    <name evidence="4" type="ORF">HGO97_006010</name>
</gene>
<evidence type="ECO:0000256" key="1">
    <source>
        <dbReference type="SAM" id="MobiDB-lite"/>
    </source>
</evidence>
<feature type="signal peptide" evidence="2">
    <location>
        <begin position="1"/>
        <end position="26"/>
    </location>
</feature>
<evidence type="ECO:0000256" key="2">
    <source>
        <dbReference type="SAM" id="SignalP"/>
    </source>
</evidence>